<comment type="caution">
    <text evidence="1">The sequence shown here is derived from an EMBL/GenBank/DDBJ whole genome shotgun (WGS) entry which is preliminary data.</text>
</comment>
<keyword evidence="2" id="KW-1185">Reference proteome</keyword>
<reference evidence="2" key="1">
    <citation type="submission" date="2018-05" db="EMBL/GenBank/DDBJ databases">
        <title>Leptospira yasudae sp. nov. and Leptospira stimsonii sp. nov., two pathogenic species of the genus Leptospira isolated from environmental sources.</title>
        <authorList>
            <person name="Casanovas-Massana A."/>
            <person name="Hamond C."/>
            <person name="Santos L.A."/>
            <person name="Hacker K.P."/>
            <person name="Balassiano I."/>
            <person name="Medeiros M.A."/>
            <person name="Reis M.G."/>
            <person name="Ko A.I."/>
            <person name="Wunder E.A."/>
        </authorList>
    </citation>
    <scope>NUCLEOTIDE SEQUENCE [LARGE SCALE GENOMIC DNA]</scope>
    <source>
        <strain evidence="2">B21</strain>
    </source>
</reference>
<dbReference type="Proteomes" id="UP000285569">
    <property type="component" value="Unassembled WGS sequence"/>
</dbReference>
<name>A0ABX9M5N9_9LEPT</name>
<gene>
    <name evidence="1" type="ORF">DLM77_03460</name>
</gene>
<reference evidence="1 2" key="2">
    <citation type="journal article" date="2020" name="Int. J. Syst. Evol. Microbiol.">
        <title>Leptospira yasudae sp. nov. and Leptospira stimsonii sp. nov., two new species of the pathogenic group isolated from environmental sources.</title>
        <authorList>
            <person name="Casanovas-Massana A."/>
            <person name="Hamond C."/>
            <person name="Santos L.A."/>
            <person name="de Oliveira D."/>
            <person name="Hacker K.P."/>
            <person name="Balassiano I."/>
            <person name="Costa F."/>
            <person name="Medeiros M.A."/>
            <person name="Reis M.G."/>
            <person name="Ko A.I."/>
            <person name="Wunder E.A."/>
        </authorList>
    </citation>
    <scope>NUCLEOTIDE SEQUENCE [LARGE SCALE GENOMIC DNA]</scope>
    <source>
        <strain evidence="1 2">B21</strain>
    </source>
</reference>
<evidence type="ECO:0000313" key="2">
    <source>
        <dbReference type="Proteomes" id="UP000285569"/>
    </source>
</evidence>
<accession>A0ABX9M5N9</accession>
<protein>
    <recommendedName>
        <fullName evidence="3">Outer membrane lipoprotein-sorting protein</fullName>
    </recommendedName>
</protein>
<dbReference type="EMBL" id="QHCR01000002">
    <property type="protein sequence ID" value="RHX81177.1"/>
    <property type="molecule type" value="Genomic_DNA"/>
</dbReference>
<evidence type="ECO:0008006" key="3">
    <source>
        <dbReference type="Google" id="ProtNLM"/>
    </source>
</evidence>
<proteinExistence type="predicted"/>
<organism evidence="1 2">
    <name type="scientific">Leptospira yasudae</name>
    <dbReference type="NCBI Taxonomy" id="2202201"/>
    <lineage>
        <taxon>Bacteria</taxon>
        <taxon>Pseudomonadati</taxon>
        <taxon>Spirochaetota</taxon>
        <taxon>Spirochaetia</taxon>
        <taxon>Leptospirales</taxon>
        <taxon>Leptospiraceae</taxon>
        <taxon>Leptospira</taxon>
    </lineage>
</organism>
<sequence length="249" mass="29254">MLRYPKRVMKFLRRFQRTKVEILFFTVLLIGFGTPTVFAKEDLQPILSKIRENSRRSISSFKGIDYKRNLTITEIDPSTGKEISVSKVLTRRVEYYYDRPVVVVLNYVKNGVTLPPKDYEPEKSSPTYPIFDDQSDEHYLFNISGPVSFQNRQSYVVEISPLQLSTRHFKGRIYYEKNSLHPFYVEGTTSKLKFGVKEMYFKIFMEMSKEKVAIVRSGEVFVKTYIPFLLPEKDIRIQIETIDAVPIRK</sequence>
<evidence type="ECO:0000313" key="1">
    <source>
        <dbReference type="EMBL" id="RHX81177.1"/>
    </source>
</evidence>